<proteinExistence type="predicted"/>
<dbReference type="OrthoDB" id="1524666at2"/>
<sequence length="90" mass="9896">MKKQKQLDLLEEAIVSTGHKVRYEKGSFIGGDCRVKENKIVVVNRFLPIEGKIATLAAVLRKINPPGLPPELVKILDTLAVPDLFSSENG</sequence>
<evidence type="ECO:0000313" key="2">
    <source>
        <dbReference type="Proteomes" id="UP000095185"/>
    </source>
</evidence>
<dbReference type="STRING" id="274537.BIU88_03960"/>
<name>A0A1D8CZ16_CHLLM</name>
<keyword evidence="2" id="KW-1185">Reference proteome</keyword>
<evidence type="ECO:0000313" key="1">
    <source>
        <dbReference type="EMBL" id="AOS83371.1"/>
    </source>
</evidence>
<dbReference type="Proteomes" id="UP000095185">
    <property type="component" value="Chromosome"/>
</dbReference>
<accession>A0A1D8CZ16</accession>
<gene>
    <name evidence="1" type="ORF">BIU88_03960</name>
</gene>
<dbReference type="KEGG" id="clz:BIU88_03960"/>
<dbReference type="EMBL" id="CP017305">
    <property type="protein sequence ID" value="AOS83371.1"/>
    <property type="molecule type" value="Genomic_DNA"/>
</dbReference>
<organism evidence="1 2">
    <name type="scientific">Chlorobaculum limnaeum</name>
    <dbReference type="NCBI Taxonomy" id="274537"/>
    <lineage>
        <taxon>Bacteria</taxon>
        <taxon>Pseudomonadati</taxon>
        <taxon>Chlorobiota</taxon>
        <taxon>Chlorobiia</taxon>
        <taxon>Chlorobiales</taxon>
        <taxon>Chlorobiaceae</taxon>
        <taxon>Chlorobaculum</taxon>
    </lineage>
</organism>
<protein>
    <submittedName>
        <fullName evidence="1">Uncharacterized protein</fullName>
    </submittedName>
</protein>
<dbReference type="AlphaFoldDB" id="A0A1D8CZ16"/>
<reference evidence="1" key="1">
    <citation type="submission" date="2016-09" db="EMBL/GenBank/DDBJ databases">
        <title>Genome sequence of Chlorobaculum limnaeum.</title>
        <authorList>
            <person name="Liu Z."/>
            <person name="Tank M."/>
            <person name="Bryant D.A."/>
        </authorList>
    </citation>
    <scope>NUCLEOTIDE SEQUENCE [LARGE SCALE GENOMIC DNA]</scope>
    <source>
        <strain evidence="1">DSM 1677</strain>
    </source>
</reference>
<dbReference type="RefSeq" id="WP_069809091.1">
    <property type="nucleotide sequence ID" value="NZ_CP017305.1"/>
</dbReference>